<dbReference type="Pfam" id="PF13426">
    <property type="entry name" value="PAS_9"/>
    <property type="match status" value="1"/>
</dbReference>
<dbReference type="InterPro" id="IPR035965">
    <property type="entry name" value="PAS-like_dom_sf"/>
</dbReference>
<keyword evidence="3" id="KW-1185">Reference proteome</keyword>
<dbReference type="NCBIfam" id="TIGR00229">
    <property type="entry name" value="sensory_box"/>
    <property type="match status" value="1"/>
</dbReference>
<dbReference type="SUPFAM" id="SSF55785">
    <property type="entry name" value="PYP-like sensor domain (PAS domain)"/>
    <property type="match status" value="1"/>
</dbReference>
<dbReference type="CDD" id="cd00130">
    <property type="entry name" value="PAS"/>
    <property type="match status" value="1"/>
</dbReference>
<comment type="caution">
    <text evidence="2">The sequence shown here is derived from an EMBL/GenBank/DDBJ whole genome shotgun (WGS) entry which is preliminary data.</text>
</comment>
<sequence length="144" mass="16806">MFLVNQAKHFNKQQEIEVLNTYKKEFGWVFNIEELITNNDFEAIILTNKQQQIEWVNKGFTKMIGYPANYAEGKHPSFLQGKNTTQASLESIRANLAKGRPFKTSIINYKKNGDAYNCHLDIYPLKDRNNNLLHLLALEKRIKM</sequence>
<organism evidence="2 3">
    <name type="scientific">Hyunsoonleella aestuarii</name>
    <dbReference type="NCBI Taxonomy" id="912802"/>
    <lineage>
        <taxon>Bacteria</taxon>
        <taxon>Pseudomonadati</taxon>
        <taxon>Bacteroidota</taxon>
        <taxon>Flavobacteriia</taxon>
        <taxon>Flavobacteriales</taxon>
        <taxon>Flavobacteriaceae</taxon>
    </lineage>
</organism>
<dbReference type="EMBL" id="BAABAV010000003">
    <property type="protein sequence ID" value="GAA4270397.1"/>
    <property type="molecule type" value="Genomic_DNA"/>
</dbReference>
<dbReference type="Proteomes" id="UP001500027">
    <property type="component" value="Unassembled WGS sequence"/>
</dbReference>
<protein>
    <submittedName>
        <fullName evidence="2">PAS domain-containing protein</fullName>
    </submittedName>
</protein>
<proteinExistence type="predicted"/>
<evidence type="ECO:0000313" key="2">
    <source>
        <dbReference type="EMBL" id="GAA4270397.1"/>
    </source>
</evidence>
<dbReference type="Gene3D" id="3.30.450.20">
    <property type="entry name" value="PAS domain"/>
    <property type="match status" value="1"/>
</dbReference>
<gene>
    <name evidence="2" type="ORF">GCM10022257_24980</name>
</gene>
<evidence type="ECO:0000313" key="3">
    <source>
        <dbReference type="Proteomes" id="UP001500027"/>
    </source>
</evidence>
<dbReference type="InterPro" id="IPR000014">
    <property type="entry name" value="PAS"/>
</dbReference>
<feature type="domain" description="PAS" evidence="1">
    <location>
        <begin position="42"/>
        <end position="135"/>
    </location>
</feature>
<accession>A0ABP8EE61</accession>
<name>A0ABP8EE61_9FLAO</name>
<reference evidence="3" key="1">
    <citation type="journal article" date="2019" name="Int. J. Syst. Evol. Microbiol.">
        <title>The Global Catalogue of Microorganisms (GCM) 10K type strain sequencing project: providing services to taxonomists for standard genome sequencing and annotation.</title>
        <authorList>
            <consortium name="The Broad Institute Genomics Platform"/>
            <consortium name="The Broad Institute Genome Sequencing Center for Infectious Disease"/>
            <person name="Wu L."/>
            <person name="Ma J."/>
        </authorList>
    </citation>
    <scope>NUCLEOTIDE SEQUENCE [LARGE SCALE GENOMIC DNA]</scope>
    <source>
        <strain evidence="3">JCM 17452</strain>
    </source>
</reference>
<evidence type="ECO:0000259" key="1">
    <source>
        <dbReference type="Pfam" id="PF13426"/>
    </source>
</evidence>